<proteinExistence type="predicted"/>
<evidence type="ECO:0000313" key="3">
    <source>
        <dbReference type="Proteomes" id="UP000092389"/>
    </source>
</evidence>
<sequence>MNVLKARLVHVLVGVFGAVGVSVRVFVLDVVMFVARVRVGVRHVPVPVFVRVRRVVGVLFVHRCSLLG</sequence>
<keyword evidence="1" id="KW-0812">Transmembrane</keyword>
<dbReference type="EMBL" id="LZJU01000089">
    <property type="protein sequence ID" value="OBH75348.1"/>
    <property type="molecule type" value="Genomic_DNA"/>
</dbReference>
<accession>A0A1A2TFZ9</accession>
<evidence type="ECO:0000256" key="1">
    <source>
        <dbReference type="SAM" id="Phobius"/>
    </source>
</evidence>
<protein>
    <submittedName>
        <fullName evidence="2">Uncharacterized protein</fullName>
    </submittedName>
</protein>
<comment type="caution">
    <text evidence="2">The sequence shown here is derived from an EMBL/GenBank/DDBJ whole genome shotgun (WGS) entry which is preliminary data.</text>
</comment>
<evidence type="ECO:0000313" key="2">
    <source>
        <dbReference type="EMBL" id="OBH75348.1"/>
    </source>
</evidence>
<accession>A0A1A2TS21</accession>
<organism evidence="2 3">
    <name type="scientific">Mycobacterium mantenii</name>
    <dbReference type="NCBI Taxonomy" id="560555"/>
    <lineage>
        <taxon>Bacteria</taxon>
        <taxon>Bacillati</taxon>
        <taxon>Actinomycetota</taxon>
        <taxon>Actinomycetes</taxon>
        <taxon>Mycobacteriales</taxon>
        <taxon>Mycobacteriaceae</taxon>
        <taxon>Mycobacterium</taxon>
        <taxon>Mycobacterium avium complex (MAC)</taxon>
    </lineage>
</organism>
<keyword evidence="1" id="KW-0472">Membrane</keyword>
<name>A0A1A2TFZ9_MYCNT</name>
<reference evidence="2 3" key="1">
    <citation type="submission" date="2016-06" db="EMBL/GenBank/DDBJ databases">
        <authorList>
            <person name="Kjaerup R.B."/>
            <person name="Dalgaard T.S."/>
            <person name="Juul-Madsen H.R."/>
        </authorList>
    </citation>
    <scope>NUCLEOTIDE SEQUENCE [LARGE SCALE GENOMIC DNA]</scope>
    <source>
        <strain evidence="2 3">E152</strain>
    </source>
</reference>
<dbReference type="Proteomes" id="UP000092389">
    <property type="component" value="Unassembled WGS sequence"/>
</dbReference>
<gene>
    <name evidence="2" type="ORF">A5683_22710</name>
</gene>
<keyword evidence="1" id="KW-1133">Transmembrane helix</keyword>
<feature type="transmembrane region" description="Helical" evidence="1">
    <location>
        <begin position="12"/>
        <end position="35"/>
    </location>
</feature>
<dbReference type="AlphaFoldDB" id="A0A1A2TFZ9"/>